<organism evidence="2 3">
    <name type="scientific">Vandammella animalimorsus</name>
    <dbReference type="NCBI Taxonomy" id="2029117"/>
    <lineage>
        <taxon>Bacteria</taxon>
        <taxon>Pseudomonadati</taxon>
        <taxon>Pseudomonadota</taxon>
        <taxon>Betaproteobacteria</taxon>
        <taxon>Burkholderiales</taxon>
        <taxon>Comamonadaceae</taxon>
        <taxon>Vandammella</taxon>
    </lineage>
</organism>
<keyword evidence="1" id="KW-1133">Transmembrane helix</keyword>
<accession>A0A2A2AC43</accession>
<feature type="transmembrane region" description="Helical" evidence="1">
    <location>
        <begin position="68"/>
        <end position="94"/>
    </location>
</feature>
<protein>
    <recommendedName>
        <fullName evidence="4">DUF4260 family protein</fullName>
    </recommendedName>
</protein>
<dbReference type="InterPro" id="IPR025356">
    <property type="entry name" value="DUF4260"/>
</dbReference>
<keyword evidence="1" id="KW-0812">Transmembrane</keyword>
<evidence type="ECO:0000256" key="1">
    <source>
        <dbReference type="SAM" id="Phobius"/>
    </source>
</evidence>
<evidence type="ECO:0000313" key="3">
    <source>
        <dbReference type="Proteomes" id="UP000217999"/>
    </source>
</evidence>
<feature type="transmembrane region" description="Helical" evidence="1">
    <location>
        <begin position="100"/>
        <end position="126"/>
    </location>
</feature>
<gene>
    <name evidence="2" type="ORF">CK620_02425</name>
</gene>
<reference evidence="2 3" key="1">
    <citation type="submission" date="2017-08" db="EMBL/GenBank/DDBJ databases">
        <title>WGS of Clinical strains of the CDC Group NO-1 linked to zoonotic infections in humans.</title>
        <authorList>
            <person name="Bernier A.-M."/>
            <person name="Bernard K."/>
        </authorList>
    </citation>
    <scope>NUCLEOTIDE SEQUENCE [LARGE SCALE GENOMIC DNA]</scope>
    <source>
        <strain evidence="2 3">NML03-0146</strain>
    </source>
</reference>
<evidence type="ECO:0000313" key="2">
    <source>
        <dbReference type="EMBL" id="PAT36095.1"/>
    </source>
</evidence>
<feature type="transmembrane region" description="Helical" evidence="1">
    <location>
        <begin position="42"/>
        <end position="61"/>
    </location>
</feature>
<dbReference type="AlphaFoldDB" id="A0A2A2AC43"/>
<comment type="caution">
    <text evidence="2">The sequence shown here is derived from an EMBL/GenBank/DDBJ whole genome shotgun (WGS) entry which is preliminary data.</text>
</comment>
<proteinExistence type="predicted"/>
<dbReference type="Pfam" id="PF14079">
    <property type="entry name" value="DUF4260"/>
    <property type="match status" value="1"/>
</dbReference>
<dbReference type="Proteomes" id="UP000217999">
    <property type="component" value="Unassembled WGS sequence"/>
</dbReference>
<evidence type="ECO:0008006" key="4">
    <source>
        <dbReference type="Google" id="ProtNLM"/>
    </source>
</evidence>
<name>A0A2A2AC43_9BURK</name>
<keyword evidence="1" id="KW-0472">Membrane</keyword>
<sequence length="168" mass="18690">MGGRSRFCEASAMRNPLAREENFDMQEIRGAQYAVAPPITAWLRWEALTGLLLALGLYAHMDFSWGKFALYFLLPDVALLAYLFCNAHCAAWLYNLTHNTIGAALLGVMALAWNMPVLLQASLIWFAHACFDRALGYGLKYGLGFHVTHLGVIGLRGLGQKRAQEERA</sequence>
<dbReference type="EMBL" id="NSJF01000001">
    <property type="protein sequence ID" value="PAT36095.1"/>
    <property type="molecule type" value="Genomic_DNA"/>
</dbReference>